<dbReference type="EMBL" id="MU393514">
    <property type="protein sequence ID" value="KAI4862962.1"/>
    <property type="molecule type" value="Genomic_DNA"/>
</dbReference>
<evidence type="ECO:0000313" key="1">
    <source>
        <dbReference type="EMBL" id="KAI4862962.1"/>
    </source>
</evidence>
<name>A0ACB9YUT4_9PEZI</name>
<gene>
    <name evidence="1" type="ORF">F4820DRAFT_428545</name>
</gene>
<sequence length="440" mass="47442">MFEKPLLVINGVGFGLSVVLSMLRHSLSFRLKLLLHSISSSSQSSSTPEKPRNIVIVGASIAGYTAARTIAQYLLPGSPYRVVVVEPRDHFHFTWVLPRFCVAEGHEHKAFIPYGGYLPAGSLEADGGKVAWVRGRVARISRDAVTLEGSGEQIPYEFLVVATGSGAADSLPSRVPAGDKAEGVELMRQMQRRIKEAKDLVVVGGGAAGVELATDAKSKYPEKKVTLVHSRAAVMHRFGPRLQAAALDGIKELGIDVITGDRVVSEDKEKGVAVLKSGKEIVCDFLINCTGQRPDSKLIAQLSPSSISESGHILTKPTLQVQDDSLPNIYACGDVSETNTTHPNSRSAMRQAVVCAYNILSGTEGKKPKDTYEPHWLDGVIKLTLGLDKSVSNVGNEKTEFIFSIKEKDEALMAAGAWHKLGAKPFEDDGSFLSKIKAKI</sequence>
<proteinExistence type="predicted"/>
<comment type="caution">
    <text evidence="1">The sequence shown here is derived from an EMBL/GenBank/DDBJ whole genome shotgun (WGS) entry which is preliminary data.</text>
</comment>
<reference evidence="1 2" key="1">
    <citation type="journal article" date="2022" name="New Phytol.">
        <title>Ecological generalism drives hyperdiversity of secondary metabolite gene clusters in xylarialean endophytes.</title>
        <authorList>
            <person name="Franco M.E.E."/>
            <person name="Wisecaver J.H."/>
            <person name="Arnold A.E."/>
            <person name="Ju Y.M."/>
            <person name="Slot J.C."/>
            <person name="Ahrendt S."/>
            <person name="Moore L.P."/>
            <person name="Eastman K.E."/>
            <person name="Scott K."/>
            <person name="Konkel Z."/>
            <person name="Mondo S.J."/>
            <person name="Kuo A."/>
            <person name="Hayes R.D."/>
            <person name="Haridas S."/>
            <person name="Andreopoulos B."/>
            <person name="Riley R."/>
            <person name="LaButti K."/>
            <person name="Pangilinan J."/>
            <person name="Lipzen A."/>
            <person name="Amirebrahimi M."/>
            <person name="Yan J."/>
            <person name="Adam C."/>
            <person name="Keymanesh K."/>
            <person name="Ng V."/>
            <person name="Louie K."/>
            <person name="Northen T."/>
            <person name="Drula E."/>
            <person name="Henrissat B."/>
            <person name="Hsieh H.M."/>
            <person name="Youens-Clark K."/>
            <person name="Lutzoni F."/>
            <person name="Miadlikowska J."/>
            <person name="Eastwood D.C."/>
            <person name="Hamelin R.C."/>
            <person name="Grigoriev I.V."/>
            <person name="U'Ren J.M."/>
        </authorList>
    </citation>
    <scope>NUCLEOTIDE SEQUENCE [LARGE SCALE GENOMIC DNA]</scope>
    <source>
        <strain evidence="1 2">CBS 119005</strain>
    </source>
</reference>
<organism evidence="1 2">
    <name type="scientific">Hypoxylon rubiginosum</name>
    <dbReference type="NCBI Taxonomy" id="110542"/>
    <lineage>
        <taxon>Eukaryota</taxon>
        <taxon>Fungi</taxon>
        <taxon>Dikarya</taxon>
        <taxon>Ascomycota</taxon>
        <taxon>Pezizomycotina</taxon>
        <taxon>Sordariomycetes</taxon>
        <taxon>Xylariomycetidae</taxon>
        <taxon>Xylariales</taxon>
        <taxon>Hypoxylaceae</taxon>
        <taxon>Hypoxylon</taxon>
    </lineage>
</organism>
<dbReference type="Proteomes" id="UP001497700">
    <property type="component" value="Unassembled WGS sequence"/>
</dbReference>
<keyword evidence="2" id="KW-1185">Reference proteome</keyword>
<accession>A0ACB9YUT4</accession>
<protein>
    <submittedName>
        <fullName evidence="1">FAD/NAD(P)-binding domain-containing protein</fullName>
    </submittedName>
</protein>
<evidence type="ECO:0000313" key="2">
    <source>
        <dbReference type="Proteomes" id="UP001497700"/>
    </source>
</evidence>